<dbReference type="Proteomes" id="UP000237000">
    <property type="component" value="Unassembled WGS sequence"/>
</dbReference>
<gene>
    <name evidence="2" type="ORF">TorRG33x02_328810</name>
</gene>
<dbReference type="InterPro" id="IPR000916">
    <property type="entry name" value="Bet_v_I/MLP"/>
</dbReference>
<protein>
    <submittedName>
        <fullName evidence="2">Bet v I/Major latex protein</fullName>
    </submittedName>
</protein>
<evidence type="ECO:0000313" key="3">
    <source>
        <dbReference type="Proteomes" id="UP000237000"/>
    </source>
</evidence>
<dbReference type="SUPFAM" id="SSF55961">
    <property type="entry name" value="Bet v1-like"/>
    <property type="match status" value="1"/>
</dbReference>
<sequence length="84" mass="9521">MAANKLDVHIDTTTPADQFYGFFKNNIPRFVQLFPRNIKNVQIQGGGGIRDGCVTLWKYDLGITGSFRYSRLAETFSFTDLLNV</sequence>
<keyword evidence="3" id="KW-1185">Reference proteome</keyword>
<evidence type="ECO:0000313" key="2">
    <source>
        <dbReference type="EMBL" id="PON45389.1"/>
    </source>
</evidence>
<dbReference type="InParanoid" id="A0A2P5B9C8"/>
<proteinExistence type="predicted"/>
<dbReference type="InterPro" id="IPR023393">
    <property type="entry name" value="START-like_dom_sf"/>
</dbReference>
<dbReference type="AlphaFoldDB" id="A0A2P5B9C8"/>
<name>A0A2P5B9C8_TREOI</name>
<dbReference type="EMBL" id="JXTC01000574">
    <property type="protein sequence ID" value="PON45389.1"/>
    <property type="molecule type" value="Genomic_DNA"/>
</dbReference>
<comment type="caution">
    <text evidence="2">The sequence shown here is derived from an EMBL/GenBank/DDBJ whole genome shotgun (WGS) entry which is preliminary data.</text>
</comment>
<evidence type="ECO:0000259" key="1">
    <source>
        <dbReference type="Pfam" id="PF00407"/>
    </source>
</evidence>
<dbReference type="GO" id="GO:0006952">
    <property type="term" value="P:defense response"/>
    <property type="evidence" value="ECO:0007669"/>
    <property type="project" value="InterPro"/>
</dbReference>
<dbReference type="Pfam" id="PF00407">
    <property type="entry name" value="Bet_v_1"/>
    <property type="match status" value="1"/>
</dbReference>
<accession>A0A2P5B9C8</accession>
<dbReference type="Gene3D" id="3.30.530.20">
    <property type="match status" value="1"/>
</dbReference>
<dbReference type="OrthoDB" id="1567931at2759"/>
<organism evidence="2 3">
    <name type="scientific">Trema orientale</name>
    <name type="common">Charcoal tree</name>
    <name type="synonym">Celtis orientalis</name>
    <dbReference type="NCBI Taxonomy" id="63057"/>
    <lineage>
        <taxon>Eukaryota</taxon>
        <taxon>Viridiplantae</taxon>
        <taxon>Streptophyta</taxon>
        <taxon>Embryophyta</taxon>
        <taxon>Tracheophyta</taxon>
        <taxon>Spermatophyta</taxon>
        <taxon>Magnoliopsida</taxon>
        <taxon>eudicotyledons</taxon>
        <taxon>Gunneridae</taxon>
        <taxon>Pentapetalae</taxon>
        <taxon>rosids</taxon>
        <taxon>fabids</taxon>
        <taxon>Rosales</taxon>
        <taxon>Cannabaceae</taxon>
        <taxon>Trema</taxon>
    </lineage>
</organism>
<reference evidence="3" key="1">
    <citation type="submission" date="2016-06" db="EMBL/GenBank/DDBJ databases">
        <title>Parallel loss of symbiosis genes in relatives of nitrogen-fixing non-legume Parasponia.</title>
        <authorList>
            <person name="Van Velzen R."/>
            <person name="Holmer R."/>
            <person name="Bu F."/>
            <person name="Rutten L."/>
            <person name="Van Zeijl A."/>
            <person name="Liu W."/>
            <person name="Santuari L."/>
            <person name="Cao Q."/>
            <person name="Sharma T."/>
            <person name="Shen D."/>
            <person name="Roswanjaya Y."/>
            <person name="Wardhani T."/>
            <person name="Kalhor M.S."/>
            <person name="Jansen J."/>
            <person name="Van den Hoogen J."/>
            <person name="Gungor B."/>
            <person name="Hartog M."/>
            <person name="Hontelez J."/>
            <person name="Verver J."/>
            <person name="Yang W.-C."/>
            <person name="Schijlen E."/>
            <person name="Repin R."/>
            <person name="Schilthuizen M."/>
            <person name="Schranz E."/>
            <person name="Heidstra R."/>
            <person name="Miyata K."/>
            <person name="Fedorova E."/>
            <person name="Kohlen W."/>
            <person name="Bisseling T."/>
            <person name="Smit S."/>
            <person name="Geurts R."/>
        </authorList>
    </citation>
    <scope>NUCLEOTIDE SEQUENCE [LARGE SCALE GENOMIC DNA]</scope>
    <source>
        <strain evidence="3">cv. RG33-2</strain>
    </source>
</reference>
<feature type="domain" description="Bet v I/Major latex protein" evidence="1">
    <location>
        <begin position="1"/>
        <end position="61"/>
    </location>
</feature>